<protein>
    <submittedName>
        <fullName evidence="1">Uncharacterized protein</fullName>
    </submittedName>
</protein>
<keyword evidence="2" id="KW-1185">Reference proteome</keyword>
<dbReference type="AlphaFoldDB" id="A0A8X6P5J8"/>
<organism evidence="1 2">
    <name type="scientific">Nephila pilipes</name>
    <name type="common">Giant wood spider</name>
    <name type="synonym">Nephila maculata</name>
    <dbReference type="NCBI Taxonomy" id="299642"/>
    <lineage>
        <taxon>Eukaryota</taxon>
        <taxon>Metazoa</taxon>
        <taxon>Ecdysozoa</taxon>
        <taxon>Arthropoda</taxon>
        <taxon>Chelicerata</taxon>
        <taxon>Arachnida</taxon>
        <taxon>Araneae</taxon>
        <taxon>Araneomorphae</taxon>
        <taxon>Entelegynae</taxon>
        <taxon>Araneoidea</taxon>
        <taxon>Nephilidae</taxon>
        <taxon>Nephila</taxon>
    </lineage>
</organism>
<proteinExistence type="predicted"/>
<accession>A0A8X6P5J8</accession>
<name>A0A8X6P5J8_NEPPI</name>
<feature type="non-terminal residue" evidence="1">
    <location>
        <position position="1"/>
    </location>
</feature>
<comment type="caution">
    <text evidence="1">The sequence shown here is derived from an EMBL/GenBank/DDBJ whole genome shotgun (WGS) entry which is preliminary data.</text>
</comment>
<dbReference type="Proteomes" id="UP000887013">
    <property type="component" value="Unassembled WGS sequence"/>
</dbReference>
<sequence length="179" mass="19799">MTAKAAVAAAAAAHLARRAVAPRQRQAHARALHRLRRSAGTQQTAACAGRRAMPQARSAAIAVNPLAIRLFRGCQQSTLPRPLRTVQSCLIMELKRNGIVKNDVTTVQGKFDKELQMGWTWHILKEILFRRRWFDLNGLVGRSLGLTICDGCWRCSSSMAYVRLGQTLAVESEAFFIAS</sequence>
<reference evidence="1" key="1">
    <citation type="submission" date="2020-08" db="EMBL/GenBank/DDBJ databases">
        <title>Multicomponent nature underlies the extraordinary mechanical properties of spider dragline silk.</title>
        <authorList>
            <person name="Kono N."/>
            <person name="Nakamura H."/>
            <person name="Mori M."/>
            <person name="Yoshida Y."/>
            <person name="Ohtoshi R."/>
            <person name="Malay A.D."/>
            <person name="Moran D.A.P."/>
            <person name="Tomita M."/>
            <person name="Numata K."/>
            <person name="Arakawa K."/>
        </authorList>
    </citation>
    <scope>NUCLEOTIDE SEQUENCE</scope>
</reference>
<evidence type="ECO:0000313" key="2">
    <source>
        <dbReference type="Proteomes" id="UP000887013"/>
    </source>
</evidence>
<dbReference type="EMBL" id="BMAW01111744">
    <property type="protein sequence ID" value="GFT49418.1"/>
    <property type="molecule type" value="Genomic_DNA"/>
</dbReference>
<gene>
    <name evidence="1" type="ORF">NPIL_9651</name>
</gene>
<evidence type="ECO:0000313" key="1">
    <source>
        <dbReference type="EMBL" id="GFT49418.1"/>
    </source>
</evidence>